<dbReference type="InterPro" id="IPR021858">
    <property type="entry name" value="Fun_TF"/>
</dbReference>
<proteinExistence type="predicted"/>
<dbReference type="PANTHER" id="PTHR36206:SF4">
    <property type="entry name" value="HYPOTHETICAL CONSERVED PROTEIN (EUROFUNG)-RELATED"/>
    <property type="match status" value="1"/>
</dbReference>
<evidence type="ECO:0000256" key="7">
    <source>
        <dbReference type="SAM" id="MobiDB-lite"/>
    </source>
</evidence>
<dbReference type="Proteomes" id="UP000799424">
    <property type="component" value="Unassembled WGS sequence"/>
</dbReference>
<keyword evidence="10" id="KW-1185">Reference proteome</keyword>
<evidence type="ECO:0000256" key="6">
    <source>
        <dbReference type="ARBA" id="ARBA00023242"/>
    </source>
</evidence>
<evidence type="ECO:0000313" key="10">
    <source>
        <dbReference type="Proteomes" id="UP000799424"/>
    </source>
</evidence>
<dbReference type="InterPro" id="IPR036864">
    <property type="entry name" value="Zn2-C6_fun-type_DNA-bd_sf"/>
</dbReference>
<evidence type="ECO:0000256" key="4">
    <source>
        <dbReference type="ARBA" id="ARBA00023125"/>
    </source>
</evidence>
<evidence type="ECO:0000313" key="9">
    <source>
        <dbReference type="EMBL" id="KAF2828604.1"/>
    </source>
</evidence>
<keyword evidence="3" id="KW-0805">Transcription regulation</keyword>
<keyword evidence="1" id="KW-0479">Metal-binding</keyword>
<feature type="region of interest" description="Disordered" evidence="7">
    <location>
        <begin position="401"/>
        <end position="420"/>
    </location>
</feature>
<dbReference type="SUPFAM" id="SSF57701">
    <property type="entry name" value="Zn2/Cys6 DNA-binding domain"/>
    <property type="match status" value="1"/>
</dbReference>
<dbReference type="Pfam" id="PF00172">
    <property type="entry name" value="Zn_clus"/>
    <property type="match status" value="1"/>
</dbReference>
<dbReference type="EMBL" id="MU006222">
    <property type="protein sequence ID" value="KAF2828604.1"/>
    <property type="molecule type" value="Genomic_DNA"/>
</dbReference>
<dbReference type="Gene3D" id="4.10.240.10">
    <property type="entry name" value="Zn(2)-C6 fungal-type DNA-binding domain"/>
    <property type="match status" value="1"/>
</dbReference>
<protein>
    <recommendedName>
        <fullName evidence="8">Zn(2)-C6 fungal-type domain-containing protein</fullName>
    </recommendedName>
</protein>
<reference evidence="9" key="1">
    <citation type="journal article" date="2020" name="Stud. Mycol.">
        <title>101 Dothideomycetes genomes: a test case for predicting lifestyles and emergence of pathogens.</title>
        <authorList>
            <person name="Haridas S."/>
            <person name="Albert R."/>
            <person name="Binder M."/>
            <person name="Bloem J."/>
            <person name="Labutti K."/>
            <person name="Salamov A."/>
            <person name="Andreopoulos B."/>
            <person name="Baker S."/>
            <person name="Barry K."/>
            <person name="Bills G."/>
            <person name="Bluhm B."/>
            <person name="Cannon C."/>
            <person name="Castanera R."/>
            <person name="Culley D."/>
            <person name="Daum C."/>
            <person name="Ezra D."/>
            <person name="Gonzalez J."/>
            <person name="Henrissat B."/>
            <person name="Kuo A."/>
            <person name="Liang C."/>
            <person name="Lipzen A."/>
            <person name="Lutzoni F."/>
            <person name="Magnuson J."/>
            <person name="Mondo S."/>
            <person name="Nolan M."/>
            <person name="Ohm R."/>
            <person name="Pangilinan J."/>
            <person name="Park H.-J."/>
            <person name="Ramirez L."/>
            <person name="Alfaro M."/>
            <person name="Sun H."/>
            <person name="Tritt A."/>
            <person name="Yoshinaga Y."/>
            <person name="Zwiers L.-H."/>
            <person name="Turgeon B."/>
            <person name="Goodwin S."/>
            <person name="Spatafora J."/>
            <person name="Crous P."/>
            <person name="Grigoriev I."/>
        </authorList>
    </citation>
    <scope>NUCLEOTIDE SEQUENCE</scope>
    <source>
        <strain evidence="9">CBS 113818</strain>
    </source>
</reference>
<dbReference type="CDD" id="cd00067">
    <property type="entry name" value="GAL4"/>
    <property type="match status" value="1"/>
</dbReference>
<dbReference type="InterPro" id="IPR052360">
    <property type="entry name" value="Transcr_Regulatory_Proteins"/>
</dbReference>
<keyword evidence="5" id="KW-0804">Transcription</keyword>
<gene>
    <name evidence="9" type="ORF">CC86DRAFT_437976</name>
</gene>
<evidence type="ECO:0000256" key="2">
    <source>
        <dbReference type="ARBA" id="ARBA00022833"/>
    </source>
</evidence>
<dbReference type="GO" id="GO:0008270">
    <property type="term" value="F:zinc ion binding"/>
    <property type="evidence" value="ECO:0007669"/>
    <property type="project" value="InterPro"/>
</dbReference>
<dbReference type="GO" id="GO:0000981">
    <property type="term" value="F:DNA-binding transcription factor activity, RNA polymerase II-specific"/>
    <property type="evidence" value="ECO:0007669"/>
    <property type="project" value="InterPro"/>
</dbReference>
<feature type="domain" description="Zn(2)-C6 fungal-type" evidence="8">
    <location>
        <begin position="20"/>
        <end position="48"/>
    </location>
</feature>
<evidence type="ECO:0000256" key="5">
    <source>
        <dbReference type="ARBA" id="ARBA00023163"/>
    </source>
</evidence>
<dbReference type="PROSITE" id="PS50048">
    <property type="entry name" value="ZN2_CY6_FUNGAL_2"/>
    <property type="match status" value="1"/>
</dbReference>
<evidence type="ECO:0000259" key="8">
    <source>
        <dbReference type="PROSITE" id="PS50048"/>
    </source>
</evidence>
<dbReference type="GO" id="GO:0003677">
    <property type="term" value="F:DNA binding"/>
    <property type="evidence" value="ECO:0007669"/>
    <property type="project" value="UniProtKB-KW"/>
</dbReference>
<keyword evidence="2" id="KW-0862">Zinc</keyword>
<dbReference type="OrthoDB" id="3172332at2759"/>
<keyword evidence="6" id="KW-0539">Nucleus</keyword>
<evidence type="ECO:0000256" key="3">
    <source>
        <dbReference type="ARBA" id="ARBA00023015"/>
    </source>
</evidence>
<keyword evidence="4" id="KW-0238">DNA-binding</keyword>
<dbReference type="SMART" id="SM00066">
    <property type="entry name" value="GAL4"/>
    <property type="match status" value="1"/>
</dbReference>
<evidence type="ECO:0000256" key="1">
    <source>
        <dbReference type="ARBA" id="ARBA00022723"/>
    </source>
</evidence>
<dbReference type="AlphaFoldDB" id="A0A6A7A724"/>
<organism evidence="9 10">
    <name type="scientific">Ophiobolus disseminans</name>
    <dbReference type="NCBI Taxonomy" id="1469910"/>
    <lineage>
        <taxon>Eukaryota</taxon>
        <taxon>Fungi</taxon>
        <taxon>Dikarya</taxon>
        <taxon>Ascomycota</taxon>
        <taxon>Pezizomycotina</taxon>
        <taxon>Dothideomycetes</taxon>
        <taxon>Pleosporomycetidae</taxon>
        <taxon>Pleosporales</taxon>
        <taxon>Pleosporineae</taxon>
        <taxon>Phaeosphaeriaceae</taxon>
        <taxon>Ophiobolus</taxon>
    </lineage>
</organism>
<dbReference type="PROSITE" id="PS00463">
    <property type="entry name" value="ZN2_CY6_FUNGAL_1"/>
    <property type="match status" value="1"/>
</dbReference>
<dbReference type="Pfam" id="PF11951">
    <property type="entry name" value="Fungal_trans_2"/>
    <property type="match status" value="1"/>
</dbReference>
<name>A0A6A7A724_9PLEO</name>
<dbReference type="PANTHER" id="PTHR36206">
    <property type="entry name" value="ASPERCRYPTIN BIOSYNTHESIS CLUSTER-SPECIFIC TRANSCRIPTION REGULATOR ATNN-RELATED"/>
    <property type="match status" value="1"/>
</dbReference>
<accession>A0A6A7A724</accession>
<sequence length="589" mass="66222">MDEIKLRGLEKQHKLRVKTGCETCRTRKVKCDETKPSCLRCVKTGRTCDGYNHVVRPKKAGYLAAASYRNSAFLVVPQRPVQHAISKNPSRNLSQNPKENRSFEYFQLHTLPMWTEFFASELWSQTILQLSHTQPAIKHGILALSTMHERYESITPIFTSSSSDFAFVQYTQAVKHSNALLRAHQDGKVSLEMVLIACIIFTCYENLAGNYHAAAMHLKNGLRILEQNKPQKKNESQDVIANILYRFDLQAMTFSDDASCYHYGIEMAPACPHIPDVYETNSAARDDLVNLLRCMMWSVGVVEQNPEAAKHPAWHRLHGDISIALTQWERVFETYRQQLPLADQRDPKIYAGNTLLRMSALTVRIIMGAGAGLRSEMAWDAFIPHFKTVVDLAETIPLLHPRSSNTPPSTSRPIRPSPTTTFPPLASGQYSFMSTPNPIPPPPAKSPSPAPSFFSPSFELSPIVPLFIVSCRCRDPLIRRRAISLLLYYRRREGVWDSLSAGMVAAQCMKKEENMCEAADVDFSDARFLARSSSVNCAADVREECRVRRIAVAVKVVRGRIDLVYSLTTGERVGERQVIYESRGDGGGV</sequence>
<dbReference type="InterPro" id="IPR001138">
    <property type="entry name" value="Zn2Cys6_DnaBD"/>
</dbReference>